<keyword evidence="2" id="KW-0614">Plasmid</keyword>
<dbReference type="SUPFAM" id="SSF89796">
    <property type="entry name" value="CoA-transferase family III (CaiB/BaiF)"/>
    <property type="match status" value="1"/>
</dbReference>
<dbReference type="Pfam" id="PF02515">
    <property type="entry name" value="CoA_transf_3"/>
    <property type="match status" value="1"/>
</dbReference>
<dbReference type="InterPro" id="IPR044855">
    <property type="entry name" value="CoA-Trfase_III_dom3_sf"/>
</dbReference>
<evidence type="ECO:0000256" key="1">
    <source>
        <dbReference type="SAM" id="MobiDB-lite"/>
    </source>
</evidence>
<accession>A0A858SZ34</accession>
<dbReference type="Proteomes" id="UP000503308">
    <property type="component" value="Plasmid p1"/>
</dbReference>
<protein>
    <submittedName>
        <fullName evidence="2">CoA transferase</fullName>
    </submittedName>
</protein>
<dbReference type="InterPro" id="IPR023606">
    <property type="entry name" value="CoA-Trfase_III_dom_1_sf"/>
</dbReference>
<dbReference type="RefSeq" id="WP_169642568.1">
    <property type="nucleotide sequence ID" value="NZ_CP048789.1"/>
</dbReference>
<keyword evidence="2" id="KW-0808">Transferase</keyword>
<name>A0A858SZ34_9RHOB</name>
<dbReference type="EMBL" id="CP048789">
    <property type="protein sequence ID" value="QJF53357.1"/>
    <property type="molecule type" value="Genomic_DNA"/>
</dbReference>
<sequence length="374" mass="39204">MTGPLASLRVIEFSGLGPAPLAGQLLADLGADVIVIDRTVAPQDPADVNRRGKRSVVLDLKSDGGLKAARRLIARSDVLIEGFRPGVMERLGLGPETCPETLIYARMTGWGQTGDRALTAGHDINYLAMTGALHAIGPADQPPVVPLNLVADFGGGTMFLLFGILSAVIERGVSGKGQVVDAAMIDGVPAMMGLIHGWLAKGDWQAARGVNLLDGGAPFYRCYACSDGKFISVGALEPQFYAELCRIAGLDPGPDQNDRASWPARSAAFSETFRSRTRDDWAILFAGSDACVAPVLDFTEATLHPENRARGVFTDPGGIAQAAPAPRFSRSGTRAPSAPGAPGADTASVLAEAGFDAQTLAALTQRTDHKETDQ</sequence>
<dbReference type="Gene3D" id="3.40.50.10540">
    <property type="entry name" value="Crotonobetainyl-coa:carnitine coa-transferase, domain 1"/>
    <property type="match status" value="1"/>
</dbReference>
<dbReference type="PANTHER" id="PTHR48228:SF5">
    <property type="entry name" value="ALPHA-METHYLACYL-COA RACEMASE"/>
    <property type="match status" value="1"/>
</dbReference>
<dbReference type="InterPro" id="IPR003673">
    <property type="entry name" value="CoA-Trfase_fam_III"/>
</dbReference>
<dbReference type="Gene3D" id="3.30.1540.10">
    <property type="entry name" value="formyl-coa transferase, domain 3"/>
    <property type="match status" value="1"/>
</dbReference>
<organism evidence="2 3">
    <name type="scientific">Roseobacter ponti</name>
    <dbReference type="NCBI Taxonomy" id="1891787"/>
    <lineage>
        <taxon>Bacteria</taxon>
        <taxon>Pseudomonadati</taxon>
        <taxon>Pseudomonadota</taxon>
        <taxon>Alphaproteobacteria</taxon>
        <taxon>Rhodobacterales</taxon>
        <taxon>Roseobacteraceae</taxon>
        <taxon>Roseobacter</taxon>
    </lineage>
</organism>
<feature type="region of interest" description="Disordered" evidence="1">
    <location>
        <begin position="313"/>
        <end position="350"/>
    </location>
</feature>
<geneLocation type="plasmid" evidence="2 3">
    <name>p1</name>
</geneLocation>
<dbReference type="PANTHER" id="PTHR48228">
    <property type="entry name" value="SUCCINYL-COA--D-CITRAMALATE COA-TRANSFERASE"/>
    <property type="match status" value="1"/>
</dbReference>
<gene>
    <name evidence="2" type="ORF">G3256_18900</name>
</gene>
<proteinExistence type="predicted"/>
<dbReference type="AlphaFoldDB" id="A0A858SZ34"/>
<dbReference type="KEGG" id="rpon:G3256_18900"/>
<evidence type="ECO:0000313" key="2">
    <source>
        <dbReference type="EMBL" id="QJF53357.1"/>
    </source>
</evidence>
<dbReference type="GO" id="GO:0016740">
    <property type="term" value="F:transferase activity"/>
    <property type="evidence" value="ECO:0007669"/>
    <property type="project" value="UniProtKB-KW"/>
</dbReference>
<reference evidence="2 3" key="1">
    <citation type="submission" date="2020-02" db="EMBL/GenBank/DDBJ databases">
        <title>Genome sequence of Roseobacter ponti.</title>
        <authorList>
            <person name="Hollensteiner J."/>
            <person name="Schneider D."/>
            <person name="Poehlein A."/>
            <person name="Daniel R."/>
        </authorList>
    </citation>
    <scope>NUCLEOTIDE SEQUENCE [LARGE SCALE GENOMIC DNA]</scope>
    <source>
        <strain evidence="2 3">DSM 106830</strain>
        <plasmid evidence="2 3">p1</plasmid>
    </source>
</reference>
<dbReference type="InterPro" id="IPR050509">
    <property type="entry name" value="CoA-transferase_III"/>
</dbReference>
<keyword evidence="3" id="KW-1185">Reference proteome</keyword>
<evidence type="ECO:0000313" key="3">
    <source>
        <dbReference type="Proteomes" id="UP000503308"/>
    </source>
</evidence>